<dbReference type="Proteomes" id="UP001153461">
    <property type="component" value="Unassembled WGS sequence"/>
</dbReference>
<evidence type="ECO:0000313" key="3">
    <source>
        <dbReference type="Proteomes" id="UP001153461"/>
    </source>
</evidence>
<accession>A0A9W4HIA6</accession>
<dbReference type="OrthoDB" id="4365533at2759"/>
<feature type="coiled-coil region" evidence="1">
    <location>
        <begin position="129"/>
        <end position="156"/>
    </location>
</feature>
<organism evidence="2 3">
    <name type="scientific">Penicillium nalgiovense</name>
    <dbReference type="NCBI Taxonomy" id="60175"/>
    <lineage>
        <taxon>Eukaryota</taxon>
        <taxon>Fungi</taxon>
        <taxon>Dikarya</taxon>
        <taxon>Ascomycota</taxon>
        <taxon>Pezizomycotina</taxon>
        <taxon>Eurotiomycetes</taxon>
        <taxon>Eurotiomycetidae</taxon>
        <taxon>Eurotiales</taxon>
        <taxon>Aspergillaceae</taxon>
        <taxon>Penicillium</taxon>
    </lineage>
</organism>
<gene>
    <name evidence="2" type="ORF">PNAL_LOCUS2508</name>
</gene>
<dbReference type="EMBL" id="CAJVNV010000077">
    <property type="protein sequence ID" value="CAG8023187.1"/>
    <property type="molecule type" value="Genomic_DNA"/>
</dbReference>
<sequence>MEGTSPGLASTYGTSESSLSLYLLHLPLWLRSPLFKFIEIIIAPRFDHDSCHMDGLWNGQFTWDGTPGTIHASHLAPPDVYRMYETVPTEPWDRRFAWDGTRSTIDAVSLAPSNVYTMDETVPTDNTSMSLVQKRLDALTEQLENHELRLNELETESLPSTDDTFKVPNKRSNHSGLLTQAQNRVTQGANILAAD</sequence>
<protein>
    <submittedName>
        <fullName evidence="2">Uncharacterized protein</fullName>
    </submittedName>
</protein>
<comment type="caution">
    <text evidence="2">The sequence shown here is derived from an EMBL/GenBank/DDBJ whole genome shotgun (WGS) entry which is preliminary data.</text>
</comment>
<evidence type="ECO:0000313" key="2">
    <source>
        <dbReference type="EMBL" id="CAG8023187.1"/>
    </source>
</evidence>
<proteinExistence type="predicted"/>
<keyword evidence="1" id="KW-0175">Coiled coil</keyword>
<name>A0A9W4HIA6_PENNA</name>
<reference evidence="2" key="1">
    <citation type="submission" date="2021-07" db="EMBL/GenBank/DDBJ databases">
        <authorList>
            <person name="Branca A.L. A."/>
        </authorList>
    </citation>
    <scope>NUCLEOTIDE SEQUENCE</scope>
</reference>
<evidence type="ECO:0000256" key="1">
    <source>
        <dbReference type="SAM" id="Coils"/>
    </source>
</evidence>
<dbReference type="AlphaFoldDB" id="A0A9W4HIA6"/>